<dbReference type="Pfam" id="PF01569">
    <property type="entry name" value="PAP2"/>
    <property type="match status" value="1"/>
</dbReference>
<sequence>MRETLNQLDTDLFLWLNGHYAPWLDPIMVWATERNTWFPFYALLIGWLVYQYRRQAIGLILTLVVAVVISDQTASALLKPLTLRLRPCHVPDLQPLIHPLLECGGQYGFASSHAANTFTLATSVWLLVGKQHPWVKWTYLWALLVSYSRIYVGAHYPLDVLAGAGIGVLAAIVSVSGFRLVMKTLHAQSAGKRSVGARKPHTENRKQ</sequence>
<dbReference type="InterPro" id="IPR036938">
    <property type="entry name" value="PAP2/HPO_sf"/>
</dbReference>
<evidence type="ECO:0000313" key="3">
    <source>
        <dbReference type="EMBL" id="RIV19769.1"/>
    </source>
</evidence>
<dbReference type="OrthoDB" id="9789113at2"/>
<keyword evidence="1" id="KW-0812">Transmembrane</keyword>
<evidence type="ECO:0000259" key="2">
    <source>
        <dbReference type="SMART" id="SM00014"/>
    </source>
</evidence>
<dbReference type="Gene3D" id="1.20.144.10">
    <property type="entry name" value="Phosphatidic acid phosphatase type 2/haloperoxidase"/>
    <property type="match status" value="1"/>
</dbReference>
<comment type="caution">
    <text evidence="3">The sequence shown here is derived from an EMBL/GenBank/DDBJ whole genome shotgun (WGS) entry which is preliminary data.</text>
</comment>
<feature type="transmembrane region" description="Helical" evidence="1">
    <location>
        <begin position="59"/>
        <end position="78"/>
    </location>
</feature>
<dbReference type="PANTHER" id="PTHR14969:SF13">
    <property type="entry name" value="AT30094P"/>
    <property type="match status" value="1"/>
</dbReference>
<dbReference type="AlphaFoldDB" id="A0A418M2J1"/>
<accession>A0A418M2J1</accession>
<keyword evidence="1" id="KW-1133">Transmembrane helix</keyword>
<dbReference type="EMBL" id="QXED01000007">
    <property type="protein sequence ID" value="RIV19769.1"/>
    <property type="molecule type" value="Genomic_DNA"/>
</dbReference>
<keyword evidence="4" id="KW-1185">Reference proteome</keyword>
<dbReference type="SUPFAM" id="SSF48317">
    <property type="entry name" value="Acid phosphatase/Vanadium-dependent haloperoxidase"/>
    <property type="match status" value="1"/>
</dbReference>
<dbReference type="SMART" id="SM00014">
    <property type="entry name" value="acidPPc"/>
    <property type="match status" value="1"/>
</dbReference>
<evidence type="ECO:0000256" key="1">
    <source>
        <dbReference type="SAM" id="Phobius"/>
    </source>
</evidence>
<dbReference type="PANTHER" id="PTHR14969">
    <property type="entry name" value="SPHINGOSINE-1-PHOSPHATE PHOSPHOHYDROLASE"/>
    <property type="match status" value="1"/>
</dbReference>
<dbReference type="CDD" id="cd03395">
    <property type="entry name" value="PAP2_like_4"/>
    <property type="match status" value="1"/>
</dbReference>
<feature type="transmembrane region" description="Helical" evidence="1">
    <location>
        <begin position="36"/>
        <end position="52"/>
    </location>
</feature>
<dbReference type="InterPro" id="IPR000326">
    <property type="entry name" value="PAP2/HPO"/>
</dbReference>
<gene>
    <name evidence="3" type="ORF">DYU11_22840</name>
</gene>
<protein>
    <submittedName>
        <fullName evidence="3">Phosphatase PAP2 family protein</fullName>
    </submittedName>
</protein>
<name>A0A418M2J1_9BACT</name>
<dbReference type="RefSeq" id="WP_119670055.1">
    <property type="nucleotide sequence ID" value="NZ_QXED01000007.1"/>
</dbReference>
<proteinExistence type="predicted"/>
<reference evidence="3 4" key="1">
    <citation type="submission" date="2018-08" db="EMBL/GenBank/DDBJ databases">
        <title>Fibrisoma montanum sp. nov., isolated from Danxia mountain soil.</title>
        <authorList>
            <person name="Huang Y."/>
        </authorList>
    </citation>
    <scope>NUCLEOTIDE SEQUENCE [LARGE SCALE GENOMIC DNA]</scope>
    <source>
        <strain evidence="3 4">HYT19</strain>
    </source>
</reference>
<feature type="domain" description="Phosphatidic acid phosphatase type 2/haloperoxidase" evidence="2">
    <location>
        <begin position="57"/>
        <end position="175"/>
    </location>
</feature>
<keyword evidence="1" id="KW-0472">Membrane</keyword>
<feature type="transmembrane region" description="Helical" evidence="1">
    <location>
        <begin position="160"/>
        <end position="182"/>
    </location>
</feature>
<dbReference type="Proteomes" id="UP000283523">
    <property type="component" value="Unassembled WGS sequence"/>
</dbReference>
<evidence type="ECO:0000313" key="4">
    <source>
        <dbReference type="Proteomes" id="UP000283523"/>
    </source>
</evidence>
<organism evidence="3 4">
    <name type="scientific">Fibrisoma montanum</name>
    <dbReference type="NCBI Taxonomy" id="2305895"/>
    <lineage>
        <taxon>Bacteria</taxon>
        <taxon>Pseudomonadati</taxon>
        <taxon>Bacteroidota</taxon>
        <taxon>Cytophagia</taxon>
        <taxon>Cytophagales</taxon>
        <taxon>Spirosomataceae</taxon>
        <taxon>Fibrisoma</taxon>
    </lineage>
</organism>